<accession>F0RV66</accession>
<keyword evidence="3" id="KW-1185">Reference proteome</keyword>
<sequence>MEDDVRVMTSDELGALCSNLQKACAKQLRTEEAALFGKLASYYDQHRKAEPDASYQKLLNRINEDLGRAYAQANELAGLAQDRGALRALVWAEKVSKLLKSLLVRYEKQKQGLLENTSVWVCEICGFVYVGEQPPQVCPICKVPSFKIHAVQKEAI</sequence>
<dbReference type="PROSITE" id="PS50903">
    <property type="entry name" value="RUBREDOXIN_LIKE"/>
    <property type="match status" value="1"/>
</dbReference>
<evidence type="ECO:0000313" key="3">
    <source>
        <dbReference type="Proteomes" id="UP000008466"/>
    </source>
</evidence>
<dbReference type="STRING" id="158189.SpiBuddy_0961"/>
<evidence type="ECO:0000259" key="1">
    <source>
        <dbReference type="PROSITE" id="PS50903"/>
    </source>
</evidence>
<feature type="domain" description="Rubredoxin-like" evidence="1">
    <location>
        <begin position="117"/>
        <end position="151"/>
    </location>
</feature>
<dbReference type="EMBL" id="CP002541">
    <property type="protein sequence ID" value="ADY12788.1"/>
    <property type="molecule type" value="Genomic_DNA"/>
</dbReference>
<dbReference type="GO" id="GO:0005506">
    <property type="term" value="F:iron ion binding"/>
    <property type="evidence" value="ECO:0007669"/>
    <property type="project" value="InterPro"/>
</dbReference>
<reference evidence="3" key="1">
    <citation type="submission" date="2011-02" db="EMBL/GenBank/DDBJ databases">
        <title>Complete sequence of Spirochaeta sp. Buddy.</title>
        <authorList>
            <person name="Lucas S."/>
            <person name="Copeland A."/>
            <person name="Lapidus A."/>
            <person name="Cheng J.-F."/>
            <person name="Goodwin L."/>
            <person name="Pitluck S."/>
            <person name="Zeytun A."/>
            <person name="Detter J.C."/>
            <person name="Han C."/>
            <person name="Tapia R."/>
            <person name="Land M."/>
            <person name="Hauser L."/>
            <person name="Kyrpides N."/>
            <person name="Ivanova N."/>
            <person name="Mikhailova N."/>
            <person name="Pagani I."/>
            <person name="Ritalahti K.M."/>
            <person name="Loeffler F.E."/>
            <person name="Woyke T."/>
        </authorList>
    </citation>
    <scope>NUCLEOTIDE SEQUENCE [LARGE SCALE GENOMIC DNA]</scope>
    <source>
        <strain evidence="3">ATCC BAA-1886 / DSM 22777 / Buddy</strain>
    </source>
</reference>
<dbReference type="RefSeq" id="WP_013606640.1">
    <property type="nucleotide sequence ID" value="NC_015152.1"/>
</dbReference>
<dbReference type="CDD" id="cd00729">
    <property type="entry name" value="rubredoxin_SM"/>
    <property type="match status" value="1"/>
</dbReference>
<dbReference type="AlphaFoldDB" id="F0RV66"/>
<protein>
    <submittedName>
        <fullName evidence="2">Rubredoxin-type Fe(Cys)4 protein</fullName>
    </submittedName>
</protein>
<dbReference type="HOGENOM" id="CLU_1685448_0_0_12"/>
<evidence type="ECO:0000313" key="2">
    <source>
        <dbReference type="EMBL" id="ADY12788.1"/>
    </source>
</evidence>
<organism evidence="2 3">
    <name type="scientific">Sphaerochaeta globosa (strain ATCC BAA-1886 / DSM 22777 / Buddy)</name>
    <name type="common">Spirochaeta sp. (strain Buddy)</name>
    <dbReference type="NCBI Taxonomy" id="158189"/>
    <lineage>
        <taxon>Bacteria</taxon>
        <taxon>Pseudomonadati</taxon>
        <taxon>Spirochaetota</taxon>
        <taxon>Spirochaetia</taxon>
        <taxon>Spirochaetales</taxon>
        <taxon>Sphaerochaetaceae</taxon>
        <taxon>Sphaerochaeta</taxon>
    </lineage>
</organism>
<gene>
    <name evidence="2" type="ordered locus">SpiBuddy_0961</name>
</gene>
<dbReference type="eggNOG" id="COG1592">
    <property type="taxonomic scope" value="Bacteria"/>
</dbReference>
<dbReference type="Proteomes" id="UP000008466">
    <property type="component" value="Chromosome"/>
</dbReference>
<proteinExistence type="predicted"/>
<dbReference type="SUPFAM" id="SSF57802">
    <property type="entry name" value="Rubredoxin-like"/>
    <property type="match status" value="1"/>
</dbReference>
<dbReference type="KEGG" id="sbu:SpiBuddy_0961"/>
<dbReference type="Gene3D" id="2.20.28.10">
    <property type="match status" value="1"/>
</dbReference>
<dbReference type="InterPro" id="IPR048574">
    <property type="entry name" value="RUBY_RBDX"/>
</dbReference>
<name>F0RV66_SPHGB</name>
<dbReference type="Pfam" id="PF21349">
    <property type="entry name" value="RUBY_RBDX"/>
    <property type="match status" value="1"/>
</dbReference>
<dbReference type="InterPro" id="IPR024934">
    <property type="entry name" value="Rubredoxin-like_dom"/>
</dbReference>